<organism evidence="1">
    <name type="scientific">Rhodothermus marinus</name>
    <name type="common">Rhodothermus obamensis</name>
    <dbReference type="NCBI Taxonomy" id="29549"/>
    <lineage>
        <taxon>Bacteria</taxon>
        <taxon>Pseudomonadati</taxon>
        <taxon>Rhodothermota</taxon>
        <taxon>Rhodothermia</taxon>
        <taxon>Rhodothermales</taxon>
        <taxon>Rhodothermaceae</taxon>
        <taxon>Rhodothermus</taxon>
    </lineage>
</organism>
<dbReference type="AlphaFoldDB" id="A0A7V2B059"/>
<evidence type="ECO:0008006" key="2">
    <source>
        <dbReference type="Google" id="ProtNLM"/>
    </source>
</evidence>
<reference evidence="1" key="1">
    <citation type="journal article" date="2020" name="mSystems">
        <title>Genome- and Community-Level Interaction Insights into Carbon Utilization and Element Cycling Functions of Hydrothermarchaeota in Hydrothermal Sediment.</title>
        <authorList>
            <person name="Zhou Z."/>
            <person name="Liu Y."/>
            <person name="Xu W."/>
            <person name="Pan J."/>
            <person name="Luo Z.H."/>
            <person name="Li M."/>
        </authorList>
    </citation>
    <scope>NUCLEOTIDE SEQUENCE [LARGE SCALE GENOMIC DNA]</scope>
    <source>
        <strain evidence="1">SpSt-143</strain>
    </source>
</reference>
<evidence type="ECO:0000313" key="1">
    <source>
        <dbReference type="EMBL" id="HER95865.1"/>
    </source>
</evidence>
<name>A0A7V2B059_RHOMR</name>
<sequence>MRYGSWFWGLAWFVAGCSPRLVPLYYDYRAADTTWQPLLHVAEALQASGWELIAADTSFLQTQPRTLRHWGLYRVVVRLEAVPIDRTYVRLFIHPYRLYLGGRRSKIPYLPAGLEANLLPQLHAALGAQGFSPAGTALQRVPQER</sequence>
<dbReference type="EMBL" id="DSGB01000004">
    <property type="protein sequence ID" value="HER95865.1"/>
    <property type="molecule type" value="Genomic_DNA"/>
</dbReference>
<accession>A0A7V2B059</accession>
<proteinExistence type="predicted"/>
<comment type="caution">
    <text evidence="1">The sequence shown here is derived from an EMBL/GenBank/DDBJ whole genome shotgun (WGS) entry which is preliminary data.</text>
</comment>
<protein>
    <recommendedName>
        <fullName evidence="2">Lipoprotein</fullName>
    </recommendedName>
</protein>
<dbReference type="PROSITE" id="PS51257">
    <property type="entry name" value="PROKAR_LIPOPROTEIN"/>
    <property type="match status" value="1"/>
</dbReference>
<gene>
    <name evidence="1" type="ORF">ENO59_05040</name>
</gene>